<name>A0A5K7YN23_9BACT</name>
<feature type="signal peptide" evidence="1">
    <location>
        <begin position="1"/>
        <end position="27"/>
    </location>
</feature>
<dbReference type="OrthoDB" id="9813452at2"/>
<dbReference type="KEGG" id="dalk:DSCA_45360"/>
<accession>A0A5K7YN23</accession>
<dbReference type="AlphaFoldDB" id="A0A5K7YN23"/>
<reference evidence="2 3" key="1">
    <citation type="submission" date="2019-11" db="EMBL/GenBank/DDBJ databases">
        <title>Comparative genomics of hydrocarbon-degrading Desulfosarcina strains.</title>
        <authorList>
            <person name="Watanabe M."/>
            <person name="Kojima H."/>
            <person name="Fukui M."/>
        </authorList>
    </citation>
    <scope>NUCLEOTIDE SEQUENCE [LARGE SCALE GENOMIC DNA]</scope>
    <source>
        <strain evidence="2 3">PL12</strain>
    </source>
</reference>
<evidence type="ECO:0000256" key="1">
    <source>
        <dbReference type="SAM" id="SignalP"/>
    </source>
</evidence>
<keyword evidence="1" id="KW-0732">Signal</keyword>
<evidence type="ECO:0000313" key="2">
    <source>
        <dbReference type="EMBL" id="BBO70606.1"/>
    </source>
</evidence>
<keyword evidence="3" id="KW-1185">Reference proteome</keyword>
<dbReference type="EMBL" id="AP021874">
    <property type="protein sequence ID" value="BBO70606.1"/>
    <property type="molecule type" value="Genomic_DNA"/>
</dbReference>
<sequence length="299" mass="31671">MKAKFTFSTIVGLTLLLVLSRTAPGMAANGMLIQQLDSGCVNWSIGIVRVNGIAAPVDSDDSELPGQLSGRLDAARRMAESNLLQTVNAIRINAVSRVADRAARNPDFQEGLVALARNAPITRQEYLSDGTVEIELTMKLTGGFGQFVLPEEIRQVDSVVTMSSAMPDANQPPARTDGAEGGPYTGLIIDATGIGAAPSLVPVVVDESEEVVYGPAFVSREFAVSSGMSGFATTLAAARSHKRVGDHPLVIKALRTRSTGKTDIVVSKTDAARLRSSVVHLNFLKACRVSIVMDLKPDP</sequence>
<organism evidence="2 3">
    <name type="scientific">Desulfosarcina alkanivorans</name>
    <dbReference type="NCBI Taxonomy" id="571177"/>
    <lineage>
        <taxon>Bacteria</taxon>
        <taxon>Pseudomonadati</taxon>
        <taxon>Thermodesulfobacteriota</taxon>
        <taxon>Desulfobacteria</taxon>
        <taxon>Desulfobacterales</taxon>
        <taxon>Desulfosarcinaceae</taxon>
        <taxon>Desulfosarcina</taxon>
    </lineage>
</organism>
<gene>
    <name evidence="2" type="ORF">DSCA_45360</name>
</gene>
<protein>
    <recommendedName>
        <fullName evidence="4">LPP20 lipoprotein</fullName>
    </recommendedName>
</protein>
<feature type="chain" id="PRO_5024400784" description="LPP20 lipoprotein" evidence="1">
    <location>
        <begin position="28"/>
        <end position="299"/>
    </location>
</feature>
<evidence type="ECO:0008006" key="4">
    <source>
        <dbReference type="Google" id="ProtNLM"/>
    </source>
</evidence>
<dbReference type="RefSeq" id="WP_155318543.1">
    <property type="nucleotide sequence ID" value="NZ_AP021874.1"/>
</dbReference>
<dbReference type="Proteomes" id="UP000427906">
    <property type="component" value="Chromosome"/>
</dbReference>
<evidence type="ECO:0000313" key="3">
    <source>
        <dbReference type="Proteomes" id="UP000427906"/>
    </source>
</evidence>
<proteinExistence type="predicted"/>